<comment type="caution">
    <text evidence="1">The sequence shown here is derived from an EMBL/GenBank/DDBJ whole genome shotgun (WGS) entry which is preliminary data.</text>
</comment>
<feature type="non-terminal residue" evidence="1">
    <location>
        <position position="128"/>
    </location>
</feature>
<protein>
    <submittedName>
        <fullName evidence="1">Uncharacterized protein</fullName>
    </submittedName>
</protein>
<proteinExistence type="predicted"/>
<sequence>MTKLDPLLVPIQLDAFVLNPAVCGTPEENDARICPITQPNYTFLRFTDAVAQSDVMPNADLHNATPAARNPRMTDLGTGLKRRNRWGVYLHWTLPRVYRTGMATVTREKEEEENQKKGEKTNEDGEAE</sequence>
<reference evidence="1 2" key="1">
    <citation type="journal article" date="2023" name="ACS Omega">
        <title>Identification of the Neoaspergillic Acid Biosynthesis Gene Cluster by Establishing an In Vitro CRISPR-Ribonucleoprotein Genetic System in Aspergillus melleus.</title>
        <authorList>
            <person name="Yuan B."/>
            <person name="Grau M.F."/>
            <person name="Murata R.M."/>
            <person name="Torok T."/>
            <person name="Venkateswaran K."/>
            <person name="Stajich J.E."/>
            <person name="Wang C.C.C."/>
        </authorList>
    </citation>
    <scope>NUCLEOTIDE SEQUENCE [LARGE SCALE GENOMIC DNA]</scope>
    <source>
        <strain evidence="1 2">IMV 1140</strain>
    </source>
</reference>
<organism evidence="1 2">
    <name type="scientific">Aspergillus melleus</name>
    <dbReference type="NCBI Taxonomy" id="138277"/>
    <lineage>
        <taxon>Eukaryota</taxon>
        <taxon>Fungi</taxon>
        <taxon>Dikarya</taxon>
        <taxon>Ascomycota</taxon>
        <taxon>Pezizomycotina</taxon>
        <taxon>Eurotiomycetes</taxon>
        <taxon>Eurotiomycetidae</taxon>
        <taxon>Eurotiales</taxon>
        <taxon>Aspergillaceae</taxon>
        <taxon>Aspergillus</taxon>
        <taxon>Aspergillus subgen. Circumdati</taxon>
    </lineage>
</organism>
<accession>A0ACC3ALK2</accession>
<evidence type="ECO:0000313" key="1">
    <source>
        <dbReference type="EMBL" id="KAK1138318.1"/>
    </source>
</evidence>
<evidence type="ECO:0000313" key="2">
    <source>
        <dbReference type="Proteomes" id="UP001177260"/>
    </source>
</evidence>
<keyword evidence="2" id="KW-1185">Reference proteome</keyword>
<dbReference type="EMBL" id="JAOPJF010000165">
    <property type="protein sequence ID" value="KAK1138318.1"/>
    <property type="molecule type" value="Genomic_DNA"/>
</dbReference>
<dbReference type="Proteomes" id="UP001177260">
    <property type="component" value="Unassembled WGS sequence"/>
</dbReference>
<name>A0ACC3ALK2_9EURO</name>
<gene>
    <name evidence="1" type="ORF">N8T08_002844</name>
</gene>